<dbReference type="EMBL" id="KQ964246">
    <property type="protein sequence ID" value="KXJ95453.1"/>
    <property type="molecule type" value="Genomic_DNA"/>
</dbReference>
<evidence type="ECO:0000313" key="1">
    <source>
        <dbReference type="EMBL" id="KXJ95453.1"/>
    </source>
</evidence>
<feature type="non-terminal residue" evidence="1">
    <location>
        <position position="127"/>
    </location>
</feature>
<accession>A0A136JE58</accession>
<gene>
    <name evidence="1" type="ORF">Micbo1qcDRAFT_157394</name>
</gene>
<proteinExistence type="predicted"/>
<dbReference type="Proteomes" id="UP000070501">
    <property type="component" value="Unassembled WGS sequence"/>
</dbReference>
<dbReference type="AlphaFoldDB" id="A0A136JE58"/>
<evidence type="ECO:0000313" key="2">
    <source>
        <dbReference type="Proteomes" id="UP000070501"/>
    </source>
</evidence>
<organism evidence="1 2">
    <name type="scientific">Microdochium bolleyi</name>
    <dbReference type="NCBI Taxonomy" id="196109"/>
    <lineage>
        <taxon>Eukaryota</taxon>
        <taxon>Fungi</taxon>
        <taxon>Dikarya</taxon>
        <taxon>Ascomycota</taxon>
        <taxon>Pezizomycotina</taxon>
        <taxon>Sordariomycetes</taxon>
        <taxon>Xylariomycetidae</taxon>
        <taxon>Xylariales</taxon>
        <taxon>Microdochiaceae</taxon>
        <taxon>Microdochium</taxon>
    </lineage>
</organism>
<dbReference type="STRING" id="196109.A0A136JE58"/>
<reference evidence="2" key="1">
    <citation type="submission" date="2016-02" db="EMBL/GenBank/DDBJ databases">
        <title>Draft genome sequence of Microdochium bolleyi, a fungal endophyte of beachgrass.</title>
        <authorList>
            <consortium name="DOE Joint Genome Institute"/>
            <person name="David A.S."/>
            <person name="May G."/>
            <person name="Haridas S."/>
            <person name="Lim J."/>
            <person name="Wang M."/>
            <person name="Labutti K."/>
            <person name="Lipzen A."/>
            <person name="Barry K."/>
            <person name="Grigoriev I.V."/>
        </authorList>
    </citation>
    <scope>NUCLEOTIDE SEQUENCE [LARGE SCALE GENOMIC DNA]</scope>
    <source>
        <strain evidence="2">J235TASD1</strain>
    </source>
</reference>
<name>A0A136JE58_9PEZI</name>
<dbReference type="InParanoid" id="A0A136JE58"/>
<keyword evidence="2" id="KW-1185">Reference proteome</keyword>
<sequence length="127" mass="13819">MITTARSGLWTCSTCLRRCALRQARSTVPKPARQLSLATNTAIASDAASKPVSHTPPGAHHDDTLLRQIFDSPPTFKHFARPWAQLTGPPNVGLFRNKYLTSPQGFLTFAEVTVHKAQGLVEKVLAA</sequence>
<protein>
    <submittedName>
        <fullName evidence="1">Uncharacterized protein</fullName>
    </submittedName>
</protein>